<protein>
    <submittedName>
        <fullName evidence="2">Uncharacterized protein</fullName>
    </submittedName>
</protein>
<evidence type="ECO:0000256" key="1">
    <source>
        <dbReference type="SAM" id="Phobius"/>
    </source>
</evidence>
<sequence>MKKPDELYVHQATIATKFMGHFYSLSLLIWSIYNLIENDKLGIPFIIFSTGQFIFWFLLMKNQRKIKKLEKLDK</sequence>
<dbReference type="Proteomes" id="UP000190641">
    <property type="component" value="Unassembled WGS sequence"/>
</dbReference>
<comment type="caution">
    <text evidence="2">The sequence shown here is derived from an EMBL/GenBank/DDBJ whole genome shotgun (WGS) entry which is preliminary data.</text>
</comment>
<dbReference type="RefSeq" id="WP_078187730.1">
    <property type="nucleotide sequence ID" value="NZ_MUAU01000201.1"/>
</dbReference>
<keyword evidence="1" id="KW-0472">Membrane</keyword>
<name>A0A9X6B8Z2_BACCE</name>
<gene>
    <name evidence="2" type="ORF">BLX06_30485</name>
</gene>
<evidence type="ECO:0000313" key="2">
    <source>
        <dbReference type="EMBL" id="OOR71468.1"/>
    </source>
</evidence>
<evidence type="ECO:0000313" key="3">
    <source>
        <dbReference type="Proteomes" id="UP000190641"/>
    </source>
</evidence>
<proteinExistence type="predicted"/>
<accession>A0A9X6B8Z2</accession>
<feature type="transmembrane region" description="Helical" evidence="1">
    <location>
        <begin position="20"/>
        <end position="36"/>
    </location>
</feature>
<dbReference type="EMBL" id="MUAU01000201">
    <property type="protein sequence ID" value="OOR71468.1"/>
    <property type="molecule type" value="Genomic_DNA"/>
</dbReference>
<keyword evidence="1" id="KW-1133">Transmembrane helix</keyword>
<reference evidence="2 3" key="1">
    <citation type="submission" date="2017-01" db="EMBL/GenBank/DDBJ databases">
        <title>Bacillus cereus isolates.</title>
        <authorList>
            <person name="Beno S.M."/>
        </authorList>
    </citation>
    <scope>NUCLEOTIDE SEQUENCE [LARGE SCALE GENOMIC DNA]</scope>
    <source>
        <strain evidence="2 3">FSL K6-1030</strain>
    </source>
</reference>
<feature type="transmembrane region" description="Helical" evidence="1">
    <location>
        <begin position="42"/>
        <end position="59"/>
    </location>
</feature>
<keyword evidence="1" id="KW-0812">Transmembrane</keyword>
<dbReference type="AlphaFoldDB" id="A0A9X6B8Z2"/>
<organism evidence="2 3">
    <name type="scientific">Bacillus cereus</name>
    <dbReference type="NCBI Taxonomy" id="1396"/>
    <lineage>
        <taxon>Bacteria</taxon>
        <taxon>Bacillati</taxon>
        <taxon>Bacillota</taxon>
        <taxon>Bacilli</taxon>
        <taxon>Bacillales</taxon>
        <taxon>Bacillaceae</taxon>
        <taxon>Bacillus</taxon>
        <taxon>Bacillus cereus group</taxon>
    </lineage>
</organism>